<accession>A0A150J6J0</accession>
<gene>
    <name evidence="2" type="ORF">AMQ22_00592</name>
</gene>
<dbReference type="InterPro" id="IPR046025">
    <property type="entry name" value="DUF5983"/>
</dbReference>
<evidence type="ECO:0000313" key="2">
    <source>
        <dbReference type="EMBL" id="KYC52801.1"/>
    </source>
</evidence>
<name>A0A150J6J0_9EURY</name>
<dbReference type="Pfam" id="PF19419">
    <property type="entry name" value="DUF5983"/>
    <property type="match status" value="1"/>
</dbReference>
<dbReference type="EMBL" id="LNGC01000016">
    <property type="protein sequence ID" value="KYC52801.1"/>
    <property type="molecule type" value="Genomic_DNA"/>
</dbReference>
<proteinExistence type="predicted"/>
<evidence type="ECO:0000313" key="3">
    <source>
        <dbReference type="Proteomes" id="UP000075398"/>
    </source>
</evidence>
<reference evidence="2 3" key="1">
    <citation type="journal article" date="2016" name="ISME J.">
        <title>Chasing the elusive Euryarchaeota class WSA2: genomes reveal a uniquely fastidious methyl-reducing methanogen.</title>
        <authorList>
            <person name="Nobu M.K."/>
            <person name="Narihiro T."/>
            <person name="Kuroda K."/>
            <person name="Mei R."/>
            <person name="Liu W.T."/>
        </authorList>
    </citation>
    <scope>NUCLEOTIDE SEQUENCE [LARGE SCALE GENOMIC DNA]</scope>
    <source>
        <strain evidence="2">U1lsi0528_Bin055</strain>
    </source>
</reference>
<dbReference type="Proteomes" id="UP000075398">
    <property type="component" value="Unassembled WGS sequence"/>
</dbReference>
<evidence type="ECO:0000259" key="1">
    <source>
        <dbReference type="Pfam" id="PF19419"/>
    </source>
</evidence>
<sequence length="152" mass="18522">MRYGDILTDFSKYLRKYLDISTLHFLPSDVAILESNDCHIIRDKHPFGYWIYCNCYDEKDRYDFLQDIKRNGFSEHFINLMEDITEDPSIMWVKIDCDGEIYRELPTFDKEWENLDSQIDEHYKEWKLTEDGKKHLSGFDYRNFETNDLMEE</sequence>
<comment type="caution">
    <text evidence="2">The sequence shown here is derived from an EMBL/GenBank/DDBJ whole genome shotgun (WGS) entry which is preliminary data.</text>
</comment>
<protein>
    <recommendedName>
        <fullName evidence="1">DUF5983 domain-containing protein</fullName>
    </recommendedName>
</protein>
<dbReference type="AlphaFoldDB" id="A0A150J6J0"/>
<feature type="domain" description="DUF5983" evidence="1">
    <location>
        <begin position="17"/>
        <end position="109"/>
    </location>
</feature>
<organism evidence="2 3">
    <name type="scientific">Candidatus Methanofastidiosum methylothiophilum</name>
    <dbReference type="NCBI Taxonomy" id="1705564"/>
    <lineage>
        <taxon>Archaea</taxon>
        <taxon>Methanobacteriati</taxon>
        <taxon>Methanobacteriota</taxon>
        <taxon>Stenosarchaea group</taxon>
        <taxon>Candidatus Methanofastidiosia</taxon>
        <taxon>Candidatus Methanofastidiosales</taxon>
        <taxon>Candidatus Methanofastidiosaceae</taxon>
        <taxon>Candidatus Methanofastidiosum</taxon>
    </lineage>
</organism>